<accession>B3PE03</accession>
<feature type="domain" description="Outer membrane lipoprotein BamD-like" evidence="7">
    <location>
        <begin position="55"/>
        <end position="257"/>
    </location>
</feature>
<dbReference type="GO" id="GO:1990063">
    <property type="term" value="C:Bam protein complex"/>
    <property type="evidence" value="ECO:0007669"/>
    <property type="project" value="TreeGrafter"/>
</dbReference>
<gene>
    <name evidence="6" type="primary">bamD</name>
    <name evidence="8" type="ordered locus">CJA_3206</name>
</gene>
<dbReference type="eggNOG" id="COG4105">
    <property type="taxonomic scope" value="Bacteria"/>
</dbReference>
<organism evidence="8 9">
    <name type="scientific">Cellvibrio japonicus (strain Ueda107)</name>
    <name type="common">Pseudomonas fluorescens subsp. cellulosa</name>
    <dbReference type="NCBI Taxonomy" id="498211"/>
    <lineage>
        <taxon>Bacteria</taxon>
        <taxon>Pseudomonadati</taxon>
        <taxon>Pseudomonadota</taxon>
        <taxon>Gammaproteobacteria</taxon>
        <taxon>Cellvibrionales</taxon>
        <taxon>Cellvibrionaceae</taxon>
        <taxon>Cellvibrio</taxon>
    </lineage>
</organism>
<evidence type="ECO:0000256" key="3">
    <source>
        <dbReference type="ARBA" id="ARBA00023139"/>
    </source>
</evidence>
<dbReference type="KEGG" id="cja:CJA_3206"/>
<keyword evidence="2 6" id="KW-0472">Membrane</keyword>
<evidence type="ECO:0000313" key="9">
    <source>
        <dbReference type="Proteomes" id="UP000001036"/>
    </source>
</evidence>
<dbReference type="HOGENOM" id="CLU_065982_0_0_6"/>
<dbReference type="GO" id="GO:0051205">
    <property type="term" value="P:protein insertion into membrane"/>
    <property type="evidence" value="ECO:0007669"/>
    <property type="project" value="UniProtKB-UniRule"/>
</dbReference>
<dbReference type="SUPFAM" id="SSF48452">
    <property type="entry name" value="TPR-like"/>
    <property type="match status" value="1"/>
</dbReference>
<protein>
    <recommendedName>
        <fullName evidence="6">Outer membrane protein assembly factor BamD</fullName>
    </recommendedName>
</protein>
<comment type="subcellular location">
    <subcellularLocation>
        <location evidence="6">Cell outer membrane</location>
    </subcellularLocation>
</comment>
<comment type="similarity">
    <text evidence="6">Belongs to the BamD family.</text>
</comment>
<evidence type="ECO:0000256" key="1">
    <source>
        <dbReference type="ARBA" id="ARBA00022729"/>
    </source>
</evidence>
<dbReference type="InterPro" id="IPR017689">
    <property type="entry name" value="BamD"/>
</dbReference>
<evidence type="ECO:0000256" key="6">
    <source>
        <dbReference type="HAMAP-Rule" id="MF_00922"/>
    </source>
</evidence>
<sequence length="327" mass="37353">MFKYPAAPTAAPIYIAIRVKCTMQVALRALPLLVLSLILVITGCASKEKEPKVTTEADLYQAAERQLNNSQWQTAIKNLQTLEENFPFGTYAEQAQLELIYAYYMSGEPDAAIATANRFIRLHPQHRNVDYAYYMLGMSSFTKDKGMFERVLPVDITRRDPGAARESLANFTQLLNRYPDSAYAADAKKRMLFLRNLLARYEIHVANYYFKRGAYIAAVGRGRYVLENFPKTPAIPDALAVMVQGYRLMSMSTQADEMLEILRTNYPNYPALDKDGQFNDRYMYDDGHFNLFAWLTFGLFSKSEVTGFDTRELYDPQYIKAPAKSVN</sequence>
<proteinExistence type="inferred from homology"/>
<keyword evidence="9" id="KW-1185">Reference proteome</keyword>
<evidence type="ECO:0000256" key="2">
    <source>
        <dbReference type="ARBA" id="ARBA00023136"/>
    </source>
</evidence>
<reference evidence="8 9" key="1">
    <citation type="journal article" date="2008" name="J. Bacteriol.">
        <title>Insights into plant cell wall degradation from the genome sequence of the soil bacterium Cellvibrio japonicus.</title>
        <authorList>
            <person name="Deboy R.T."/>
            <person name="Mongodin E.F."/>
            <person name="Fouts D.E."/>
            <person name="Tailford L.E."/>
            <person name="Khouri H."/>
            <person name="Emerson J.B."/>
            <person name="Mohamoud Y."/>
            <person name="Watkins K."/>
            <person name="Henrissat B."/>
            <person name="Gilbert H.J."/>
            <person name="Nelson K.E."/>
        </authorList>
    </citation>
    <scope>NUCLEOTIDE SEQUENCE [LARGE SCALE GENOMIC DNA]</scope>
    <source>
        <strain evidence="8 9">Ueda107</strain>
    </source>
</reference>
<dbReference type="NCBIfam" id="TIGR03302">
    <property type="entry name" value="OM_YfiO"/>
    <property type="match status" value="1"/>
</dbReference>
<evidence type="ECO:0000256" key="4">
    <source>
        <dbReference type="ARBA" id="ARBA00023237"/>
    </source>
</evidence>
<dbReference type="Gene3D" id="1.25.40.10">
    <property type="entry name" value="Tetratricopeptide repeat domain"/>
    <property type="match status" value="1"/>
</dbReference>
<dbReference type="PANTHER" id="PTHR37423:SF1">
    <property type="entry name" value="OUTER MEMBRANE PROTEIN ASSEMBLY FACTOR BAMD"/>
    <property type="match status" value="1"/>
</dbReference>
<dbReference type="PANTHER" id="PTHR37423">
    <property type="entry name" value="SOLUBLE LYTIC MUREIN TRANSGLYCOSYLASE-RELATED"/>
    <property type="match status" value="1"/>
</dbReference>
<dbReference type="EMBL" id="CP000934">
    <property type="protein sequence ID" value="ACE83537.1"/>
    <property type="molecule type" value="Genomic_DNA"/>
</dbReference>
<evidence type="ECO:0000259" key="7">
    <source>
        <dbReference type="Pfam" id="PF13525"/>
    </source>
</evidence>
<evidence type="ECO:0000256" key="5">
    <source>
        <dbReference type="ARBA" id="ARBA00023288"/>
    </source>
</evidence>
<keyword evidence="1 6" id="KW-0732">Signal</keyword>
<dbReference type="Proteomes" id="UP000001036">
    <property type="component" value="Chromosome"/>
</dbReference>
<dbReference type="InterPro" id="IPR011990">
    <property type="entry name" value="TPR-like_helical_dom_sf"/>
</dbReference>
<keyword evidence="3" id="KW-0564">Palmitate</keyword>
<dbReference type="STRING" id="498211.CJA_3206"/>
<dbReference type="Pfam" id="PF13525">
    <property type="entry name" value="YfiO"/>
    <property type="match status" value="1"/>
</dbReference>
<dbReference type="AlphaFoldDB" id="B3PE03"/>
<dbReference type="GO" id="GO:0043165">
    <property type="term" value="P:Gram-negative-bacterium-type cell outer membrane assembly"/>
    <property type="evidence" value="ECO:0007669"/>
    <property type="project" value="UniProtKB-UniRule"/>
</dbReference>
<dbReference type="HAMAP" id="MF_00922">
    <property type="entry name" value="OM_assembly_BamD"/>
    <property type="match status" value="1"/>
</dbReference>
<keyword evidence="5" id="KW-0449">Lipoprotein</keyword>
<comment type="function">
    <text evidence="6">Part of the outer membrane protein assembly complex, which is involved in assembly and insertion of beta-barrel proteins into the outer membrane.</text>
</comment>
<keyword evidence="4 6" id="KW-0998">Cell outer membrane</keyword>
<name>B3PE03_CELJU</name>
<evidence type="ECO:0000313" key="8">
    <source>
        <dbReference type="EMBL" id="ACE83537.1"/>
    </source>
</evidence>
<dbReference type="CDD" id="cd15830">
    <property type="entry name" value="BamD"/>
    <property type="match status" value="1"/>
</dbReference>
<dbReference type="InterPro" id="IPR039565">
    <property type="entry name" value="BamD-like"/>
</dbReference>
<comment type="subunit">
    <text evidence="6">Part of the Bam complex.</text>
</comment>